<keyword evidence="1" id="KW-0812">Transmembrane</keyword>
<sequence>MPLYYSQLALIPMIILYPLTCYEKKQIWIYYRLECVFKIEKKEVIIIRIVLYFIFCLFYRSDVLNLVCT</sequence>
<accession>A0A0K2TD95</accession>
<proteinExistence type="predicted"/>
<feature type="transmembrane region" description="Helical" evidence="1">
    <location>
        <begin position="6"/>
        <end position="23"/>
    </location>
</feature>
<organism evidence="2">
    <name type="scientific">Lepeophtheirus salmonis</name>
    <name type="common">Salmon louse</name>
    <name type="synonym">Caligus salmonis</name>
    <dbReference type="NCBI Taxonomy" id="72036"/>
    <lineage>
        <taxon>Eukaryota</taxon>
        <taxon>Metazoa</taxon>
        <taxon>Ecdysozoa</taxon>
        <taxon>Arthropoda</taxon>
        <taxon>Crustacea</taxon>
        <taxon>Multicrustacea</taxon>
        <taxon>Hexanauplia</taxon>
        <taxon>Copepoda</taxon>
        <taxon>Siphonostomatoida</taxon>
        <taxon>Caligidae</taxon>
        <taxon>Lepeophtheirus</taxon>
    </lineage>
</organism>
<feature type="transmembrane region" description="Helical" evidence="1">
    <location>
        <begin position="44"/>
        <end position="61"/>
    </location>
</feature>
<evidence type="ECO:0000256" key="1">
    <source>
        <dbReference type="SAM" id="Phobius"/>
    </source>
</evidence>
<reference evidence="2" key="1">
    <citation type="submission" date="2014-05" db="EMBL/GenBank/DDBJ databases">
        <authorList>
            <person name="Chronopoulou M."/>
        </authorList>
    </citation>
    <scope>NUCLEOTIDE SEQUENCE</scope>
    <source>
        <tissue evidence="2">Whole organism</tissue>
    </source>
</reference>
<name>A0A0K2TD95_LEPSM</name>
<keyword evidence="1" id="KW-1133">Transmembrane helix</keyword>
<dbReference type="EMBL" id="HACA01006459">
    <property type="protein sequence ID" value="CDW23820.1"/>
    <property type="molecule type" value="Transcribed_RNA"/>
</dbReference>
<keyword evidence="1" id="KW-0472">Membrane</keyword>
<evidence type="ECO:0000313" key="2">
    <source>
        <dbReference type="EMBL" id="CDW23820.1"/>
    </source>
</evidence>
<protein>
    <submittedName>
        <fullName evidence="2">Uncharacterized protein</fullName>
    </submittedName>
</protein>
<dbReference type="AlphaFoldDB" id="A0A0K2TD95"/>